<organism evidence="10 11">
    <name type="scientific">Perilla frutescens var. hirtella</name>
    <name type="common">Perilla citriodora</name>
    <name type="synonym">Perilla setoyensis</name>
    <dbReference type="NCBI Taxonomy" id="608512"/>
    <lineage>
        <taxon>Eukaryota</taxon>
        <taxon>Viridiplantae</taxon>
        <taxon>Streptophyta</taxon>
        <taxon>Embryophyta</taxon>
        <taxon>Tracheophyta</taxon>
        <taxon>Spermatophyta</taxon>
        <taxon>Magnoliopsida</taxon>
        <taxon>eudicotyledons</taxon>
        <taxon>Gunneridae</taxon>
        <taxon>Pentapetalae</taxon>
        <taxon>asterids</taxon>
        <taxon>lamiids</taxon>
        <taxon>Lamiales</taxon>
        <taxon>Lamiaceae</taxon>
        <taxon>Nepetoideae</taxon>
        <taxon>Elsholtzieae</taxon>
        <taxon>Perilla</taxon>
    </lineage>
</organism>
<reference evidence="10 11" key="1">
    <citation type="journal article" date="2021" name="Nat. Commun.">
        <title>Incipient diploidization of the medicinal plant Perilla within 10,000 years.</title>
        <authorList>
            <person name="Zhang Y."/>
            <person name="Shen Q."/>
            <person name="Leng L."/>
            <person name="Zhang D."/>
            <person name="Chen S."/>
            <person name="Shi Y."/>
            <person name="Ning Z."/>
            <person name="Chen S."/>
        </authorList>
    </citation>
    <scope>NUCLEOTIDE SEQUENCE [LARGE SCALE GENOMIC DNA]</scope>
    <source>
        <strain evidence="11">cv. PC099</strain>
    </source>
</reference>
<dbReference type="Pfam" id="PF12796">
    <property type="entry name" value="Ank_2"/>
    <property type="match status" value="1"/>
</dbReference>
<keyword evidence="11" id="KW-1185">Reference proteome</keyword>
<proteinExistence type="predicted"/>
<dbReference type="PANTHER" id="PTHR24186">
    <property type="entry name" value="PROTEIN PHOSPHATASE 1 REGULATORY SUBUNIT"/>
    <property type="match status" value="1"/>
</dbReference>
<feature type="transmembrane region" description="Helical" evidence="8">
    <location>
        <begin position="287"/>
        <end position="311"/>
    </location>
</feature>
<feature type="transmembrane region" description="Helical" evidence="8">
    <location>
        <begin position="228"/>
        <end position="248"/>
    </location>
</feature>
<comment type="subcellular location">
    <subcellularLocation>
        <location evidence="1">Membrane</location>
        <topology evidence="1">Multi-pass membrane protein</topology>
    </subcellularLocation>
</comment>
<feature type="domain" description="PGG" evidence="9">
    <location>
        <begin position="167"/>
        <end position="275"/>
    </location>
</feature>
<evidence type="ECO:0000256" key="2">
    <source>
        <dbReference type="ARBA" id="ARBA00022692"/>
    </source>
</evidence>
<comment type="caution">
    <text evidence="10">The sequence shown here is derived from an EMBL/GenBank/DDBJ whole genome shotgun (WGS) entry which is preliminary data.</text>
</comment>
<name>A0AAD4J466_PERFH</name>
<gene>
    <name evidence="10" type="ORF">C2S53_012239</name>
</gene>
<dbReference type="GO" id="GO:0005886">
    <property type="term" value="C:plasma membrane"/>
    <property type="evidence" value="ECO:0007669"/>
    <property type="project" value="TreeGrafter"/>
</dbReference>
<feature type="repeat" description="ANK" evidence="7">
    <location>
        <begin position="8"/>
        <end position="34"/>
    </location>
</feature>
<dbReference type="Proteomes" id="UP001190926">
    <property type="component" value="Unassembled WGS sequence"/>
</dbReference>
<keyword evidence="3" id="KW-0677">Repeat</keyword>
<keyword evidence="2 8" id="KW-0812">Transmembrane</keyword>
<evidence type="ECO:0000256" key="3">
    <source>
        <dbReference type="ARBA" id="ARBA00022737"/>
    </source>
</evidence>
<dbReference type="InterPro" id="IPR036770">
    <property type="entry name" value="Ankyrin_rpt-contain_sf"/>
</dbReference>
<dbReference type="SUPFAM" id="SSF48403">
    <property type="entry name" value="Ankyrin repeat"/>
    <property type="match status" value="1"/>
</dbReference>
<dbReference type="InterPro" id="IPR026961">
    <property type="entry name" value="PGG_dom"/>
</dbReference>
<evidence type="ECO:0000256" key="8">
    <source>
        <dbReference type="SAM" id="Phobius"/>
    </source>
</evidence>
<keyword evidence="4 8" id="KW-1133">Transmembrane helix</keyword>
<feature type="repeat" description="ANK" evidence="7">
    <location>
        <begin position="79"/>
        <end position="112"/>
    </location>
</feature>
<dbReference type="Pfam" id="PF13962">
    <property type="entry name" value="PGG"/>
    <property type="match status" value="1"/>
</dbReference>
<evidence type="ECO:0000256" key="5">
    <source>
        <dbReference type="ARBA" id="ARBA00023043"/>
    </source>
</evidence>
<evidence type="ECO:0000259" key="9">
    <source>
        <dbReference type="Pfam" id="PF13962"/>
    </source>
</evidence>
<dbReference type="PANTHER" id="PTHR24186:SF37">
    <property type="entry name" value="PGG DOMAIN-CONTAINING PROTEIN"/>
    <property type="match status" value="1"/>
</dbReference>
<dbReference type="Gene3D" id="1.25.40.20">
    <property type="entry name" value="Ankyrin repeat-containing domain"/>
    <property type="match status" value="1"/>
</dbReference>
<dbReference type="InterPro" id="IPR002110">
    <property type="entry name" value="Ankyrin_rpt"/>
</dbReference>
<evidence type="ECO:0000256" key="4">
    <source>
        <dbReference type="ARBA" id="ARBA00022989"/>
    </source>
</evidence>
<dbReference type="AlphaFoldDB" id="A0AAD4J466"/>
<feature type="transmembrane region" description="Helical" evidence="8">
    <location>
        <begin position="255"/>
        <end position="275"/>
    </location>
</feature>
<keyword evidence="5 7" id="KW-0040">ANK repeat</keyword>
<accession>A0AAD4J466</accession>
<dbReference type="SMART" id="SM00248">
    <property type="entry name" value="ANK"/>
    <property type="match status" value="3"/>
</dbReference>
<evidence type="ECO:0000313" key="11">
    <source>
        <dbReference type="Proteomes" id="UP001190926"/>
    </source>
</evidence>
<dbReference type="EMBL" id="SDAM02000167">
    <property type="protein sequence ID" value="KAH6826278.1"/>
    <property type="molecule type" value="Genomic_DNA"/>
</dbReference>
<evidence type="ECO:0000256" key="1">
    <source>
        <dbReference type="ARBA" id="ARBA00004141"/>
    </source>
</evidence>
<feature type="transmembrane region" description="Helical" evidence="8">
    <location>
        <begin position="168"/>
        <end position="186"/>
    </location>
</feature>
<dbReference type="PROSITE" id="PS50297">
    <property type="entry name" value="ANK_REP_REGION"/>
    <property type="match status" value="1"/>
</dbReference>
<evidence type="ECO:0000313" key="10">
    <source>
        <dbReference type="EMBL" id="KAH6826278.1"/>
    </source>
</evidence>
<evidence type="ECO:0000256" key="6">
    <source>
        <dbReference type="ARBA" id="ARBA00023136"/>
    </source>
</evidence>
<sequence length="332" mass="37053">MCLVRDRNELTPLHLAAIKGRVEVMKVLLKAQPDAARLPVYGGGNILHLCVKRYQLEALKLLVETVDEPHELINSKDVDGNTVLHLAVADKQVETTKFLVSMSGVEVNAMNNEGMTAVDVLIRSRRDVRDSEIEKTLKQARGFGTSETNMPALNMNQNMRRWDGQQKIALTFVAILIAITAFQIGVKSASVVWQDDGLASSDLHRAGFSILTEKKIPKGFRRFCIGNATSLAASLSIILLLICGLPFIRRFFMWILMVIAKIAITVVVCYVFVIVVVTPNSYQEQTVLFEVVCTVIVWLIFMALLFIRMVVKFVEKLRSPAAPLQENDIIVV</sequence>
<dbReference type="Pfam" id="PF00023">
    <property type="entry name" value="Ank"/>
    <property type="match status" value="1"/>
</dbReference>
<protein>
    <recommendedName>
        <fullName evidence="9">PGG domain-containing protein</fullName>
    </recommendedName>
</protein>
<evidence type="ECO:0000256" key="7">
    <source>
        <dbReference type="PROSITE-ProRule" id="PRU00023"/>
    </source>
</evidence>
<keyword evidence="6 8" id="KW-0472">Membrane</keyword>
<dbReference type="PROSITE" id="PS50088">
    <property type="entry name" value="ANK_REPEAT"/>
    <property type="match status" value="2"/>
</dbReference>